<dbReference type="EMBL" id="CAKE01000025">
    <property type="protein sequence ID" value="CCI82552.1"/>
    <property type="molecule type" value="Genomic_DNA"/>
</dbReference>
<keyword evidence="3" id="KW-0378">Hydrolase</keyword>
<proteinExistence type="predicted"/>
<dbReference type="InterPro" id="IPR012939">
    <property type="entry name" value="Glyco_hydro_92"/>
</dbReference>
<reference evidence="3 4" key="1">
    <citation type="submission" date="2012-06" db="EMBL/GenBank/DDBJ databases">
        <title>Draft Genome Sequence of Lactobacillus hominis Strain CRBIP 24.179T, isolated from human intestine.</title>
        <authorList>
            <person name="Cousin S."/>
            <person name="Ma L."/>
            <person name="Bizet C."/>
            <person name="Loux V."/>
            <person name="Bouchier C."/>
            <person name="Clermont D."/>
            <person name="Creno S."/>
        </authorList>
    </citation>
    <scope>NUCLEOTIDE SEQUENCE [LARGE SCALE GENOMIC DNA]</scope>
    <source>
        <strain evidence="4">CRBIP 24.179T</strain>
    </source>
</reference>
<evidence type="ECO:0000259" key="2">
    <source>
        <dbReference type="Pfam" id="PF17678"/>
    </source>
</evidence>
<dbReference type="PATRIC" id="fig|1423758.3.peg.1594"/>
<dbReference type="InterPro" id="IPR050883">
    <property type="entry name" value="PNGase"/>
</dbReference>
<protein>
    <submittedName>
        <fullName evidence="3">Sugar hydrolase</fullName>
    </submittedName>
</protein>
<dbReference type="NCBIfam" id="TIGR01180">
    <property type="entry name" value="aman2_put"/>
    <property type="match status" value="1"/>
</dbReference>
<gene>
    <name evidence="3" type="ORF">BN55_05485</name>
</gene>
<comment type="caution">
    <text evidence="3">The sequence shown here is derived from an EMBL/GenBank/DDBJ whole genome shotgun (WGS) entry which is preliminary data.</text>
</comment>
<keyword evidence="4" id="KW-1185">Reference proteome</keyword>
<dbReference type="SUPFAM" id="SSF48208">
    <property type="entry name" value="Six-hairpin glycosidases"/>
    <property type="match status" value="1"/>
</dbReference>
<sequence>MDVASIDTRVGTESKYEFSHGNTLPLTGQSFSMNYLSVQTSTHEDSWWFNPQDHTFAGLRLTHQPSPWIGDFQHFLFRFKTDVNFDLKQIDDYNPNKAIFRPDLIALDSLNQQIKVMATASKIGGVLRAFNYSQDQLKLIIQGEKLSFVRFKDDTLIFKTNNFSACADPNFTMWVAVSCKHMKFEAEQTVDKQNALILSIPNKNQIRFATSFISEFQVKTNLSRIGNFDTVQQATIKDWNNLLSKINIQDSQKEKVLTFYENFYRSFLFPMQFYELDENNSPVHYSTALKKAIKGKMFTNVGFWDVYRSSFPLYSLLCPDKYSEFLEGFFNSYQETGFLPRWLSPDERGMMPGTMLDVIIADAAVKGIKVANLEKYYDAMVKGAETSSKDAKYGREGLEEYKKLGYVSSNYPESVNKTLDYAYSDWAISILAKILGKDEQAKYYSKRALNYQNLFNKKVGLMTPKDAHGNFVKNFKDTDWGNGFTEGSAWQNSFNVYQDLPGLIKLYGNNKNFIQTLLKLVNQPPKYGIGSYGQTIHEMREMVAQPFGQLAISNQPSFHLCYLFALAGKPHYTELLVRQLLSSFNSSFKGYPGDEDNGSMGAWYVWSALGLYPQAPGSGKYVFGIPLFDFASIKLPNGKKLEMLNENNDQTHQFVAGRNFNDQKCSQEISHQELLEGGLLTTKLTLLA</sequence>
<dbReference type="RefSeq" id="WP_008471667.1">
    <property type="nucleotide sequence ID" value="NZ_AYZP01000004.1"/>
</dbReference>
<dbReference type="GO" id="GO:0006516">
    <property type="term" value="P:glycoprotein catabolic process"/>
    <property type="evidence" value="ECO:0007669"/>
    <property type="project" value="TreeGrafter"/>
</dbReference>
<dbReference type="STRING" id="1423758.FC41_GL001570"/>
<dbReference type="InterPro" id="IPR008928">
    <property type="entry name" value="6-hairpin_glycosidase_sf"/>
</dbReference>
<feature type="domain" description="Glycosyl hydrolase family 92" evidence="1">
    <location>
        <begin position="227"/>
        <end position="684"/>
    </location>
</feature>
<dbReference type="GO" id="GO:0005975">
    <property type="term" value="P:carbohydrate metabolic process"/>
    <property type="evidence" value="ECO:0007669"/>
    <property type="project" value="InterPro"/>
</dbReference>
<dbReference type="InterPro" id="IPR005887">
    <property type="entry name" value="GH92_a_mannosidase_put"/>
</dbReference>
<dbReference type="InterPro" id="IPR014718">
    <property type="entry name" value="GH-type_carb-bd"/>
</dbReference>
<dbReference type="AlphaFoldDB" id="I7L7C7"/>
<dbReference type="InterPro" id="IPR041371">
    <property type="entry name" value="GH92_N"/>
</dbReference>
<dbReference type="OrthoDB" id="9804511at2"/>
<dbReference type="GO" id="GO:0000224">
    <property type="term" value="F:peptide-N4-(N-acetyl-beta-glucosaminyl)asparagine amidase activity"/>
    <property type="evidence" value="ECO:0007669"/>
    <property type="project" value="TreeGrafter"/>
</dbReference>
<feature type="domain" description="Glycosyl hydrolase family 92 N-terminal" evidence="2">
    <location>
        <begin position="6"/>
        <end position="196"/>
    </location>
</feature>
<dbReference type="Pfam" id="PF17678">
    <property type="entry name" value="Glyco_hydro_92N"/>
    <property type="match status" value="1"/>
</dbReference>
<evidence type="ECO:0000313" key="3">
    <source>
        <dbReference type="EMBL" id="CCI82552.1"/>
    </source>
</evidence>
<dbReference type="GO" id="GO:0030246">
    <property type="term" value="F:carbohydrate binding"/>
    <property type="evidence" value="ECO:0007669"/>
    <property type="project" value="InterPro"/>
</dbReference>
<dbReference type="Proteomes" id="UP000009320">
    <property type="component" value="Unassembled WGS sequence"/>
</dbReference>
<dbReference type="Gene3D" id="2.70.98.10">
    <property type="match status" value="1"/>
</dbReference>
<evidence type="ECO:0000259" key="1">
    <source>
        <dbReference type="Pfam" id="PF07971"/>
    </source>
</evidence>
<dbReference type="Pfam" id="PF07971">
    <property type="entry name" value="Glyco_hydro_92"/>
    <property type="match status" value="1"/>
</dbReference>
<dbReference type="PANTHER" id="PTHR12143">
    <property type="entry name" value="PEPTIDE N-GLYCANASE PNGASE -RELATED"/>
    <property type="match status" value="1"/>
</dbReference>
<evidence type="ECO:0000313" key="4">
    <source>
        <dbReference type="Proteomes" id="UP000009320"/>
    </source>
</evidence>
<name>I7L7C7_9LACO</name>
<accession>I7L7C7</accession>
<dbReference type="Gene3D" id="3.30.2080.10">
    <property type="entry name" value="GH92 mannosidase domain"/>
    <property type="match status" value="1"/>
</dbReference>
<organism evidence="3 4">
    <name type="scientific">Lactobacillus hominis DSM 23910 = CRBIP 24.179</name>
    <dbReference type="NCBI Taxonomy" id="1423758"/>
    <lineage>
        <taxon>Bacteria</taxon>
        <taxon>Bacillati</taxon>
        <taxon>Bacillota</taxon>
        <taxon>Bacilli</taxon>
        <taxon>Lactobacillales</taxon>
        <taxon>Lactobacillaceae</taxon>
        <taxon>Lactobacillus</taxon>
    </lineage>
</organism>
<dbReference type="GO" id="GO:0005829">
    <property type="term" value="C:cytosol"/>
    <property type="evidence" value="ECO:0007669"/>
    <property type="project" value="TreeGrafter"/>
</dbReference>
<dbReference type="Gene3D" id="1.20.1610.10">
    <property type="entry name" value="alpha-1,2-mannosidases domains"/>
    <property type="match status" value="1"/>
</dbReference>
<dbReference type="Gene3D" id="1.20.1050.60">
    <property type="entry name" value="alpha-1,2-mannosidase"/>
    <property type="match status" value="1"/>
</dbReference>
<dbReference type="eggNOG" id="COG3537">
    <property type="taxonomic scope" value="Bacteria"/>
</dbReference>
<dbReference type="PANTHER" id="PTHR12143:SF43">
    <property type="entry name" value="PUTATIVE-RELATED"/>
    <property type="match status" value="1"/>
</dbReference>
<dbReference type="GeneID" id="82847755"/>